<accession>N1PFA3</accession>
<dbReference type="AlphaFoldDB" id="N1PFA3"/>
<keyword evidence="3" id="KW-1185">Reference proteome</keyword>
<dbReference type="HOGENOM" id="CLU_2904173_0_0_1"/>
<sequence length="62" mass="6848">MDIFHVEHKGVHRSLTADRGPIHAVALPRRLTRAVCHQTPSDQEVEDIMRGAAGAPVPEEKL</sequence>
<gene>
    <name evidence="2" type="ORF">DOTSEDRAFT_46310</name>
</gene>
<dbReference type="OrthoDB" id="3660917at2759"/>
<dbReference type="EMBL" id="KB446542">
    <property type="protein sequence ID" value="EME41288.1"/>
    <property type="molecule type" value="Genomic_DNA"/>
</dbReference>
<organism evidence="2 3">
    <name type="scientific">Dothistroma septosporum (strain NZE10 / CBS 128990)</name>
    <name type="common">Red band needle blight fungus</name>
    <name type="synonym">Mycosphaerella pini</name>
    <dbReference type="NCBI Taxonomy" id="675120"/>
    <lineage>
        <taxon>Eukaryota</taxon>
        <taxon>Fungi</taxon>
        <taxon>Dikarya</taxon>
        <taxon>Ascomycota</taxon>
        <taxon>Pezizomycotina</taxon>
        <taxon>Dothideomycetes</taxon>
        <taxon>Dothideomycetidae</taxon>
        <taxon>Mycosphaerellales</taxon>
        <taxon>Mycosphaerellaceae</taxon>
        <taxon>Dothistroma</taxon>
    </lineage>
</organism>
<evidence type="ECO:0000256" key="1">
    <source>
        <dbReference type="SAM" id="MobiDB-lite"/>
    </source>
</evidence>
<dbReference type="Proteomes" id="UP000016933">
    <property type="component" value="Unassembled WGS sequence"/>
</dbReference>
<feature type="region of interest" description="Disordered" evidence="1">
    <location>
        <begin position="38"/>
        <end position="62"/>
    </location>
</feature>
<reference evidence="3" key="1">
    <citation type="journal article" date="2012" name="PLoS Genet.">
        <title>The genomes of the fungal plant pathogens Cladosporium fulvum and Dothistroma septosporum reveal adaptation to different hosts and lifestyles but also signatures of common ancestry.</title>
        <authorList>
            <person name="de Wit P.J.G.M."/>
            <person name="van der Burgt A."/>
            <person name="Oekmen B."/>
            <person name="Stergiopoulos I."/>
            <person name="Abd-Elsalam K.A."/>
            <person name="Aerts A.L."/>
            <person name="Bahkali A.H."/>
            <person name="Beenen H.G."/>
            <person name="Chettri P."/>
            <person name="Cox M.P."/>
            <person name="Datema E."/>
            <person name="de Vries R.P."/>
            <person name="Dhillon B."/>
            <person name="Ganley A.R."/>
            <person name="Griffiths S.A."/>
            <person name="Guo Y."/>
            <person name="Hamelin R.C."/>
            <person name="Henrissat B."/>
            <person name="Kabir M.S."/>
            <person name="Jashni M.K."/>
            <person name="Kema G."/>
            <person name="Klaubauf S."/>
            <person name="Lapidus A."/>
            <person name="Levasseur A."/>
            <person name="Lindquist E."/>
            <person name="Mehrabi R."/>
            <person name="Ohm R.A."/>
            <person name="Owen T.J."/>
            <person name="Salamov A."/>
            <person name="Schwelm A."/>
            <person name="Schijlen E."/>
            <person name="Sun H."/>
            <person name="van den Burg H.A."/>
            <person name="van Ham R.C.H.J."/>
            <person name="Zhang S."/>
            <person name="Goodwin S.B."/>
            <person name="Grigoriev I.V."/>
            <person name="Collemare J."/>
            <person name="Bradshaw R.E."/>
        </authorList>
    </citation>
    <scope>NUCLEOTIDE SEQUENCE [LARGE SCALE GENOMIC DNA]</scope>
    <source>
        <strain evidence="3">NZE10 / CBS 128990</strain>
    </source>
</reference>
<name>N1PFA3_DOTSN</name>
<protein>
    <submittedName>
        <fullName evidence="2">Uncharacterized protein</fullName>
    </submittedName>
</protein>
<reference evidence="2 3" key="2">
    <citation type="journal article" date="2012" name="PLoS Pathog.">
        <title>Diverse lifestyles and strategies of plant pathogenesis encoded in the genomes of eighteen Dothideomycetes fungi.</title>
        <authorList>
            <person name="Ohm R.A."/>
            <person name="Feau N."/>
            <person name="Henrissat B."/>
            <person name="Schoch C.L."/>
            <person name="Horwitz B.A."/>
            <person name="Barry K.W."/>
            <person name="Condon B.J."/>
            <person name="Copeland A.C."/>
            <person name="Dhillon B."/>
            <person name="Glaser F."/>
            <person name="Hesse C.N."/>
            <person name="Kosti I."/>
            <person name="LaButti K."/>
            <person name="Lindquist E.A."/>
            <person name="Lucas S."/>
            <person name="Salamov A.A."/>
            <person name="Bradshaw R.E."/>
            <person name="Ciuffetti L."/>
            <person name="Hamelin R.C."/>
            <person name="Kema G.H.J."/>
            <person name="Lawrence C."/>
            <person name="Scott J.A."/>
            <person name="Spatafora J.W."/>
            <person name="Turgeon B.G."/>
            <person name="de Wit P.J.G.M."/>
            <person name="Zhong S."/>
            <person name="Goodwin S.B."/>
            <person name="Grigoriev I.V."/>
        </authorList>
    </citation>
    <scope>NUCLEOTIDE SEQUENCE [LARGE SCALE GENOMIC DNA]</scope>
    <source>
        <strain evidence="3">NZE10 / CBS 128990</strain>
    </source>
</reference>
<evidence type="ECO:0000313" key="2">
    <source>
        <dbReference type="EMBL" id="EME41288.1"/>
    </source>
</evidence>
<proteinExistence type="predicted"/>
<evidence type="ECO:0000313" key="3">
    <source>
        <dbReference type="Proteomes" id="UP000016933"/>
    </source>
</evidence>